<keyword evidence="14" id="KW-1185">Reference proteome</keyword>
<name>A0A8T0TT51_PANVG</name>
<evidence type="ECO:0008006" key="15">
    <source>
        <dbReference type="Google" id="ProtNLM"/>
    </source>
</evidence>
<evidence type="ECO:0000256" key="4">
    <source>
        <dbReference type="ARBA" id="ARBA00022692"/>
    </source>
</evidence>
<keyword evidence="4" id="KW-0812">Transmembrane</keyword>
<keyword evidence="10" id="KW-0732">Signal</keyword>
<dbReference type="InterPro" id="IPR029962">
    <property type="entry name" value="TBL"/>
</dbReference>
<keyword evidence="8" id="KW-0472">Membrane</keyword>
<dbReference type="OrthoDB" id="630188at2759"/>
<feature type="compositionally biased region" description="Low complexity" evidence="9">
    <location>
        <begin position="274"/>
        <end position="285"/>
    </location>
</feature>
<keyword evidence="6" id="KW-1133">Transmembrane helix</keyword>
<dbReference type="AlphaFoldDB" id="A0A8T0TT51"/>
<keyword evidence="3" id="KW-0808">Transferase</keyword>
<sequence>MAPERWALCRCGWVLMTTMALAAAALPGARGSSSGSAAATAAGCDLFQGRWVADKSYPLYDASACPFVPDVFDCRRNGRPDNAYLKFRWSPANCQLPRFDGADFLRRWRGKTVMFVGDSLSMNQWVSLACLLHAAAPAPVRATLTAGEPVSSVRFEDYDLQVVLYHTAFLVDVVQEDAGRVLKLDSMRNATAWLAAHLLVFNTWHWWTYRGASQVWDFVQDGNSTYRDMDRLTAFSKGLSTWAHWVDANVDASSTRVFFQGISPSHYMSKQQEGEAGAAARARTATGGGGGGSCLKQTRPLQEATDAAAGGGTAPEQGVVRGVIGAMASPVALLDITALSQLRIDAHPSVYAGPGRDGMDCTHWCIAGLPDAWNQIMYAMLLRQHQG</sequence>
<evidence type="ECO:0000256" key="8">
    <source>
        <dbReference type="ARBA" id="ARBA00023136"/>
    </source>
</evidence>
<evidence type="ECO:0000256" key="2">
    <source>
        <dbReference type="ARBA" id="ARBA00007727"/>
    </source>
</evidence>
<evidence type="ECO:0000256" key="9">
    <source>
        <dbReference type="SAM" id="MobiDB-lite"/>
    </source>
</evidence>
<comment type="caution">
    <text evidence="13">The sequence shown here is derived from an EMBL/GenBank/DDBJ whole genome shotgun (WGS) entry which is preliminary data.</text>
</comment>
<dbReference type="InterPro" id="IPR025846">
    <property type="entry name" value="TBL_N"/>
</dbReference>
<gene>
    <name evidence="13" type="ORF">PVAP13_4KG251900</name>
</gene>
<dbReference type="PANTHER" id="PTHR32285">
    <property type="entry name" value="PROTEIN TRICHOME BIREFRINGENCE-LIKE 9-RELATED"/>
    <property type="match status" value="1"/>
</dbReference>
<evidence type="ECO:0000313" key="13">
    <source>
        <dbReference type="EMBL" id="KAG2612016.1"/>
    </source>
</evidence>
<accession>A0A8T0TT51</accession>
<dbReference type="PANTHER" id="PTHR32285:SF44">
    <property type="entry name" value="OS06G0531400 PROTEIN"/>
    <property type="match status" value="1"/>
</dbReference>
<dbReference type="GO" id="GO:0000139">
    <property type="term" value="C:Golgi membrane"/>
    <property type="evidence" value="ECO:0007669"/>
    <property type="project" value="UniProtKB-SubCell"/>
</dbReference>
<comment type="similarity">
    <text evidence="2">Belongs to the PC-esterase family. TBL subfamily.</text>
</comment>
<evidence type="ECO:0000259" key="12">
    <source>
        <dbReference type="Pfam" id="PF14416"/>
    </source>
</evidence>
<feature type="domain" description="Trichome birefringence-like N-terminal" evidence="12">
    <location>
        <begin position="43"/>
        <end position="95"/>
    </location>
</feature>
<proteinExistence type="inferred from homology"/>
<evidence type="ECO:0000256" key="1">
    <source>
        <dbReference type="ARBA" id="ARBA00004323"/>
    </source>
</evidence>
<dbReference type="GO" id="GO:1990538">
    <property type="term" value="F:xylan O-acetyltransferase activity"/>
    <property type="evidence" value="ECO:0007669"/>
    <property type="project" value="UniProtKB-ARBA"/>
</dbReference>
<feature type="chain" id="PRO_5035862862" description="Trichome birefringence-like N-terminal domain-containing protein" evidence="10">
    <location>
        <begin position="25"/>
        <end position="387"/>
    </location>
</feature>
<dbReference type="EMBL" id="CM029043">
    <property type="protein sequence ID" value="KAG2612016.1"/>
    <property type="molecule type" value="Genomic_DNA"/>
</dbReference>
<evidence type="ECO:0000256" key="6">
    <source>
        <dbReference type="ARBA" id="ARBA00022989"/>
    </source>
</evidence>
<evidence type="ECO:0000256" key="3">
    <source>
        <dbReference type="ARBA" id="ARBA00022679"/>
    </source>
</evidence>
<keyword evidence="7" id="KW-0333">Golgi apparatus</keyword>
<reference evidence="13 14" key="1">
    <citation type="submission" date="2020-05" db="EMBL/GenBank/DDBJ databases">
        <title>WGS assembly of Panicum virgatum.</title>
        <authorList>
            <person name="Lovell J.T."/>
            <person name="Jenkins J."/>
            <person name="Shu S."/>
            <person name="Juenger T.E."/>
            <person name="Schmutz J."/>
        </authorList>
    </citation>
    <scope>NUCLEOTIDE SEQUENCE [LARGE SCALE GENOMIC DNA]</scope>
    <source>
        <strain evidence="14">cv. AP13</strain>
    </source>
</reference>
<evidence type="ECO:0000313" key="14">
    <source>
        <dbReference type="Proteomes" id="UP000823388"/>
    </source>
</evidence>
<organism evidence="13 14">
    <name type="scientific">Panicum virgatum</name>
    <name type="common">Blackwell switchgrass</name>
    <dbReference type="NCBI Taxonomy" id="38727"/>
    <lineage>
        <taxon>Eukaryota</taxon>
        <taxon>Viridiplantae</taxon>
        <taxon>Streptophyta</taxon>
        <taxon>Embryophyta</taxon>
        <taxon>Tracheophyta</taxon>
        <taxon>Spermatophyta</taxon>
        <taxon>Magnoliopsida</taxon>
        <taxon>Liliopsida</taxon>
        <taxon>Poales</taxon>
        <taxon>Poaceae</taxon>
        <taxon>PACMAD clade</taxon>
        <taxon>Panicoideae</taxon>
        <taxon>Panicodae</taxon>
        <taxon>Paniceae</taxon>
        <taxon>Panicinae</taxon>
        <taxon>Panicum</taxon>
        <taxon>Panicum sect. Hiantes</taxon>
    </lineage>
</organism>
<dbReference type="Proteomes" id="UP000823388">
    <property type="component" value="Chromosome 4K"/>
</dbReference>
<feature type="signal peptide" evidence="10">
    <location>
        <begin position="1"/>
        <end position="24"/>
    </location>
</feature>
<dbReference type="Pfam" id="PF14416">
    <property type="entry name" value="PMR5N"/>
    <property type="match status" value="1"/>
</dbReference>
<dbReference type="Pfam" id="PF13839">
    <property type="entry name" value="PC-Esterase"/>
    <property type="match status" value="1"/>
</dbReference>
<evidence type="ECO:0000256" key="5">
    <source>
        <dbReference type="ARBA" id="ARBA00022968"/>
    </source>
</evidence>
<evidence type="ECO:0000256" key="10">
    <source>
        <dbReference type="SAM" id="SignalP"/>
    </source>
</evidence>
<feature type="region of interest" description="Disordered" evidence="9">
    <location>
        <begin position="270"/>
        <end position="297"/>
    </location>
</feature>
<comment type="subcellular location">
    <subcellularLocation>
        <location evidence="1">Golgi apparatus membrane</location>
        <topology evidence="1">Single-pass type II membrane protein</topology>
    </subcellularLocation>
</comment>
<evidence type="ECO:0000256" key="7">
    <source>
        <dbReference type="ARBA" id="ARBA00023034"/>
    </source>
</evidence>
<keyword evidence="5" id="KW-0735">Signal-anchor</keyword>
<evidence type="ECO:0000259" key="11">
    <source>
        <dbReference type="Pfam" id="PF13839"/>
    </source>
</evidence>
<feature type="domain" description="Trichome birefringence-like C-terminal" evidence="11">
    <location>
        <begin position="96"/>
        <end position="380"/>
    </location>
</feature>
<protein>
    <recommendedName>
        <fullName evidence="15">Trichome birefringence-like N-terminal domain-containing protein</fullName>
    </recommendedName>
</protein>
<dbReference type="InterPro" id="IPR026057">
    <property type="entry name" value="TBL_C"/>
</dbReference>